<dbReference type="PANTHER" id="PTHR10165">
    <property type="entry name" value="LIPID PHOSPHATE PHOSPHATASE"/>
    <property type="match status" value="1"/>
</dbReference>
<protein>
    <submittedName>
        <fullName evidence="8">Phosphatidate phosphatase PPAPDC1A-like Protein</fullName>
    </submittedName>
</protein>
<dbReference type="HOGENOM" id="CLU_021458_5_4_1"/>
<dbReference type="GO" id="GO:0006644">
    <property type="term" value="P:phospholipid metabolic process"/>
    <property type="evidence" value="ECO:0000318"/>
    <property type="project" value="GO_Central"/>
</dbReference>
<feature type="transmembrane region" description="Helical" evidence="6">
    <location>
        <begin position="88"/>
        <end position="108"/>
    </location>
</feature>
<dbReference type="CDD" id="cd03390">
    <property type="entry name" value="PAP2_containing_1_like"/>
    <property type="match status" value="1"/>
</dbReference>
<feature type="transmembrane region" description="Helical" evidence="6">
    <location>
        <begin position="7"/>
        <end position="26"/>
    </location>
</feature>
<dbReference type="InterPro" id="IPR000326">
    <property type="entry name" value="PAP2/HPO"/>
</dbReference>
<dbReference type="PANTHER" id="PTHR10165:SF35">
    <property type="entry name" value="RE23632P"/>
    <property type="match status" value="1"/>
</dbReference>
<accession>D6WA13</accession>
<dbReference type="STRING" id="7070.D6WA13"/>
<evidence type="ECO:0000256" key="1">
    <source>
        <dbReference type="ARBA" id="ARBA00004141"/>
    </source>
</evidence>
<dbReference type="EMBL" id="KQ971312">
    <property type="protein sequence ID" value="EEZ98573.1"/>
    <property type="molecule type" value="Genomic_DNA"/>
</dbReference>
<evidence type="ECO:0000256" key="5">
    <source>
        <dbReference type="ARBA" id="ARBA00023136"/>
    </source>
</evidence>
<dbReference type="OrthoDB" id="10030083at2759"/>
<reference evidence="8 9" key="2">
    <citation type="journal article" date="2010" name="Nucleic Acids Res.">
        <title>BeetleBase in 2010: revisions to provide comprehensive genomic information for Tribolium castaneum.</title>
        <authorList>
            <person name="Kim H.S."/>
            <person name="Murphy T."/>
            <person name="Xia J."/>
            <person name="Caragea D."/>
            <person name="Park Y."/>
            <person name="Beeman R.W."/>
            <person name="Lorenzen M.D."/>
            <person name="Butcher S."/>
            <person name="Manak J.R."/>
            <person name="Brown S.J."/>
        </authorList>
    </citation>
    <scope>GENOME REANNOTATION</scope>
    <source>
        <strain evidence="8 9">Georgia GA2</strain>
    </source>
</reference>
<feature type="transmembrane region" description="Helical" evidence="6">
    <location>
        <begin position="57"/>
        <end position="76"/>
    </location>
</feature>
<dbReference type="AlphaFoldDB" id="D6WA13"/>
<reference evidence="8 9" key="1">
    <citation type="journal article" date="2008" name="Nature">
        <title>The genome of the model beetle and pest Tribolium castaneum.</title>
        <authorList>
            <consortium name="Tribolium Genome Sequencing Consortium"/>
            <person name="Richards S."/>
            <person name="Gibbs R.A."/>
            <person name="Weinstock G.M."/>
            <person name="Brown S.J."/>
            <person name="Denell R."/>
            <person name="Beeman R.W."/>
            <person name="Gibbs R."/>
            <person name="Beeman R.W."/>
            <person name="Brown S.J."/>
            <person name="Bucher G."/>
            <person name="Friedrich M."/>
            <person name="Grimmelikhuijzen C.J."/>
            <person name="Klingler M."/>
            <person name="Lorenzen M."/>
            <person name="Richards S."/>
            <person name="Roth S."/>
            <person name="Schroder R."/>
            <person name="Tautz D."/>
            <person name="Zdobnov E.M."/>
            <person name="Muzny D."/>
            <person name="Gibbs R.A."/>
            <person name="Weinstock G.M."/>
            <person name="Attaway T."/>
            <person name="Bell S."/>
            <person name="Buhay C.J."/>
            <person name="Chandrabose M.N."/>
            <person name="Chavez D."/>
            <person name="Clerk-Blankenburg K.P."/>
            <person name="Cree A."/>
            <person name="Dao M."/>
            <person name="Davis C."/>
            <person name="Chacko J."/>
            <person name="Dinh H."/>
            <person name="Dugan-Rocha S."/>
            <person name="Fowler G."/>
            <person name="Garner T.T."/>
            <person name="Garnes J."/>
            <person name="Gnirke A."/>
            <person name="Hawes A."/>
            <person name="Hernandez J."/>
            <person name="Hines S."/>
            <person name="Holder M."/>
            <person name="Hume J."/>
            <person name="Jhangiani S.N."/>
            <person name="Joshi V."/>
            <person name="Khan Z.M."/>
            <person name="Jackson L."/>
            <person name="Kovar C."/>
            <person name="Kowis A."/>
            <person name="Lee S."/>
            <person name="Lewis L.R."/>
            <person name="Margolis J."/>
            <person name="Morgan M."/>
            <person name="Nazareth L.V."/>
            <person name="Nguyen N."/>
            <person name="Okwuonu G."/>
            <person name="Parker D."/>
            <person name="Richards S."/>
            <person name="Ruiz S.J."/>
            <person name="Santibanez J."/>
            <person name="Savard J."/>
            <person name="Scherer S.E."/>
            <person name="Schneider B."/>
            <person name="Sodergren E."/>
            <person name="Tautz D."/>
            <person name="Vattahil S."/>
            <person name="Villasana D."/>
            <person name="White C.S."/>
            <person name="Wright R."/>
            <person name="Park Y."/>
            <person name="Beeman R.W."/>
            <person name="Lord J."/>
            <person name="Oppert B."/>
            <person name="Lorenzen M."/>
            <person name="Brown S."/>
            <person name="Wang L."/>
            <person name="Savard J."/>
            <person name="Tautz D."/>
            <person name="Richards S."/>
            <person name="Weinstock G."/>
            <person name="Gibbs R.A."/>
            <person name="Liu Y."/>
            <person name="Worley K."/>
            <person name="Weinstock G."/>
            <person name="Elsik C.G."/>
            <person name="Reese J.T."/>
            <person name="Elhaik E."/>
            <person name="Landan G."/>
            <person name="Graur D."/>
            <person name="Arensburger P."/>
            <person name="Atkinson P."/>
            <person name="Beeman R.W."/>
            <person name="Beidler J."/>
            <person name="Brown S.J."/>
            <person name="Demuth J.P."/>
            <person name="Drury D.W."/>
            <person name="Du Y.Z."/>
            <person name="Fujiwara H."/>
            <person name="Lorenzen M."/>
            <person name="Maselli V."/>
            <person name="Osanai M."/>
            <person name="Park Y."/>
            <person name="Robertson H.M."/>
            <person name="Tu Z."/>
            <person name="Wang J.J."/>
            <person name="Wang S."/>
            <person name="Richards S."/>
            <person name="Song H."/>
            <person name="Zhang L."/>
            <person name="Sodergren E."/>
            <person name="Werner D."/>
            <person name="Stanke M."/>
            <person name="Morgenstern B."/>
            <person name="Solovyev V."/>
            <person name="Kosarev P."/>
            <person name="Brown G."/>
            <person name="Chen H.C."/>
            <person name="Ermolaeva O."/>
            <person name="Hlavina W."/>
            <person name="Kapustin Y."/>
            <person name="Kiryutin B."/>
            <person name="Kitts P."/>
            <person name="Maglott D."/>
            <person name="Pruitt K."/>
            <person name="Sapojnikov V."/>
            <person name="Souvorov A."/>
            <person name="Mackey A.J."/>
            <person name="Waterhouse R.M."/>
            <person name="Wyder S."/>
            <person name="Zdobnov E.M."/>
            <person name="Zdobnov E.M."/>
            <person name="Wyder S."/>
            <person name="Kriventseva E.V."/>
            <person name="Kadowaki T."/>
            <person name="Bork P."/>
            <person name="Aranda M."/>
            <person name="Bao R."/>
            <person name="Beermann A."/>
            <person name="Berns N."/>
            <person name="Bolognesi R."/>
            <person name="Bonneton F."/>
            <person name="Bopp D."/>
            <person name="Brown S.J."/>
            <person name="Bucher G."/>
            <person name="Butts T."/>
            <person name="Chaumot A."/>
            <person name="Denell R.E."/>
            <person name="Ferrier D.E."/>
            <person name="Friedrich M."/>
            <person name="Gordon C.M."/>
            <person name="Jindra M."/>
            <person name="Klingler M."/>
            <person name="Lan Q."/>
            <person name="Lattorff H.M."/>
            <person name="Laudet V."/>
            <person name="von Levetsow C."/>
            <person name="Liu Z."/>
            <person name="Lutz R."/>
            <person name="Lynch J.A."/>
            <person name="da Fonseca R.N."/>
            <person name="Posnien N."/>
            <person name="Reuter R."/>
            <person name="Roth S."/>
            <person name="Savard J."/>
            <person name="Schinko J.B."/>
            <person name="Schmitt C."/>
            <person name="Schoppmeier M."/>
            <person name="Schroder R."/>
            <person name="Shippy T.D."/>
            <person name="Simonnet F."/>
            <person name="Marques-Souza H."/>
            <person name="Tautz D."/>
            <person name="Tomoyasu Y."/>
            <person name="Trauner J."/>
            <person name="Van der Zee M."/>
            <person name="Vervoort M."/>
            <person name="Wittkopp N."/>
            <person name="Wimmer E.A."/>
            <person name="Yang X."/>
            <person name="Jones A.K."/>
            <person name="Sattelle D.B."/>
            <person name="Ebert P.R."/>
            <person name="Nelson D."/>
            <person name="Scott J.G."/>
            <person name="Beeman R.W."/>
            <person name="Muthukrishnan S."/>
            <person name="Kramer K.J."/>
            <person name="Arakane Y."/>
            <person name="Beeman R.W."/>
            <person name="Zhu Q."/>
            <person name="Hogenkamp D."/>
            <person name="Dixit R."/>
            <person name="Oppert B."/>
            <person name="Jiang H."/>
            <person name="Zou Z."/>
            <person name="Marshall J."/>
            <person name="Elpidina E."/>
            <person name="Vinokurov K."/>
            <person name="Oppert C."/>
            <person name="Zou Z."/>
            <person name="Evans J."/>
            <person name="Lu Z."/>
            <person name="Zhao P."/>
            <person name="Sumathipala N."/>
            <person name="Altincicek B."/>
            <person name="Vilcinskas A."/>
            <person name="Williams M."/>
            <person name="Hultmark D."/>
            <person name="Hetru C."/>
            <person name="Jiang H."/>
            <person name="Grimmelikhuijzen C.J."/>
            <person name="Hauser F."/>
            <person name="Cazzamali G."/>
            <person name="Williamson M."/>
            <person name="Park Y."/>
            <person name="Li B."/>
            <person name="Tanaka Y."/>
            <person name="Predel R."/>
            <person name="Neupert S."/>
            <person name="Schachtner J."/>
            <person name="Verleyen P."/>
            <person name="Raible F."/>
            <person name="Bork P."/>
            <person name="Friedrich M."/>
            <person name="Walden K.K."/>
            <person name="Robertson H.M."/>
            <person name="Angeli S."/>
            <person name="Foret S."/>
            <person name="Bucher G."/>
            <person name="Schuetz S."/>
            <person name="Maleszka R."/>
            <person name="Wimmer E.A."/>
            <person name="Beeman R.W."/>
            <person name="Lorenzen M."/>
            <person name="Tomoyasu Y."/>
            <person name="Miller S.C."/>
            <person name="Grossmann D."/>
            <person name="Bucher G."/>
        </authorList>
    </citation>
    <scope>NUCLEOTIDE SEQUENCE [LARGE SCALE GENOMIC DNA]</scope>
    <source>
        <strain evidence="8 9">Georgia GA2</strain>
    </source>
</reference>
<feature type="transmembrane region" description="Helical" evidence="6">
    <location>
        <begin position="177"/>
        <end position="198"/>
    </location>
</feature>
<dbReference type="UniPathway" id="UPA00085"/>
<evidence type="ECO:0000256" key="3">
    <source>
        <dbReference type="ARBA" id="ARBA00022692"/>
    </source>
</evidence>
<dbReference type="Proteomes" id="UP000007266">
    <property type="component" value="Linkage group 2"/>
</dbReference>
<keyword evidence="5 6" id="KW-0472">Membrane</keyword>
<comment type="similarity">
    <text evidence="2">Belongs to the PA-phosphatase related phosphoesterase family.</text>
</comment>
<evidence type="ECO:0000313" key="8">
    <source>
        <dbReference type="EMBL" id="EEZ98573.1"/>
    </source>
</evidence>
<dbReference type="PhylomeDB" id="D6WA13"/>
<dbReference type="InterPro" id="IPR036938">
    <property type="entry name" value="PAP2/HPO_sf"/>
</dbReference>
<evidence type="ECO:0000259" key="7">
    <source>
        <dbReference type="SMART" id="SM00014"/>
    </source>
</evidence>
<dbReference type="SMART" id="SM00014">
    <property type="entry name" value="acidPPc"/>
    <property type="match status" value="1"/>
</dbReference>
<proteinExistence type="inferred from homology"/>
<dbReference type="Gene3D" id="1.20.144.10">
    <property type="entry name" value="Phosphatidic acid phosphatase type 2/haloperoxidase"/>
    <property type="match status" value="1"/>
</dbReference>
<dbReference type="GO" id="GO:0008195">
    <property type="term" value="F:phosphatidate phosphatase activity"/>
    <property type="evidence" value="ECO:0000318"/>
    <property type="project" value="GO_Central"/>
</dbReference>
<feature type="transmembrane region" description="Helical" evidence="6">
    <location>
        <begin position="210"/>
        <end position="229"/>
    </location>
</feature>
<gene>
    <name evidence="8" type="primary">AUGUSTUS-3.0.2_01085</name>
    <name evidence="8" type="ORF">TcasGA2_TC001085</name>
</gene>
<name>D6WA13_TRICA</name>
<dbReference type="Pfam" id="PF01569">
    <property type="entry name" value="PAP2"/>
    <property type="match status" value="1"/>
</dbReference>
<evidence type="ECO:0000256" key="6">
    <source>
        <dbReference type="SAM" id="Phobius"/>
    </source>
</evidence>
<dbReference type="SUPFAM" id="SSF48317">
    <property type="entry name" value="Acid phosphatase/Vanadium-dependent haloperoxidase"/>
    <property type="match status" value="1"/>
</dbReference>
<evidence type="ECO:0000313" key="9">
    <source>
        <dbReference type="Proteomes" id="UP000007266"/>
    </source>
</evidence>
<feature type="domain" description="Phosphatidic acid phosphatase type 2/haloperoxidase" evidence="7">
    <location>
        <begin position="86"/>
        <end position="225"/>
    </location>
</feature>
<keyword evidence="3 6" id="KW-0812">Transmembrane</keyword>
<feature type="transmembrane region" description="Helical" evidence="6">
    <location>
        <begin position="147"/>
        <end position="165"/>
    </location>
</feature>
<dbReference type="KEGG" id="tca:103315125"/>
<keyword evidence="4 6" id="KW-1133">Transmembrane helix</keyword>
<dbReference type="InterPro" id="IPR043216">
    <property type="entry name" value="PAP-like"/>
</dbReference>
<dbReference type="eggNOG" id="KOG3030">
    <property type="taxonomic scope" value="Eukaryota"/>
</dbReference>
<keyword evidence="9" id="KW-1185">Reference proteome</keyword>
<dbReference type="GO" id="GO:0016020">
    <property type="term" value="C:membrane"/>
    <property type="evidence" value="ECO:0000318"/>
    <property type="project" value="GO_Central"/>
</dbReference>
<sequence>MIYALKWNLFIEVSIRVVLWCIFLWIEHSEPFIREISEAEVWKYKYPVTPSYVTPTALWMTITSIPLIFFAFEYFLTKKVDEVAPAGLAVTLAYCLNGFVTTYLKIIVGRPRPDFYYRCFPDGKGTDYRNCNGVRKSYMDGRKSFPSGHSSFSFSCMVFMTLYIARKFNLYQGSVKGQSWQLCVCMVPLIIAATIAVSRTCDYHHHYEDIIAGGLIGTVTSYLCYKLYFPKSITSID</sequence>
<comment type="subcellular location">
    <subcellularLocation>
        <location evidence="1">Membrane</location>
        <topology evidence="1">Multi-pass membrane protein</topology>
    </subcellularLocation>
</comment>
<organism evidence="8 9">
    <name type="scientific">Tribolium castaneum</name>
    <name type="common">Red flour beetle</name>
    <dbReference type="NCBI Taxonomy" id="7070"/>
    <lineage>
        <taxon>Eukaryota</taxon>
        <taxon>Metazoa</taxon>
        <taxon>Ecdysozoa</taxon>
        <taxon>Arthropoda</taxon>
        <taxon>Hexapoda</taxon>
        <taxon>Insecta</taxon>
        <taxon>Pterygota</taxon>
        <taxon>Neoptera</taxon>
        <taxon>Endopterygota</taxon>
        <taxon>Coleoptera</taxon>
        <taxon>Polyphaga</taxon>
        <taxon>Cucujiformia</taxon>
        <taxon>Tenebrionidae</taxon>
        <taxon>Tenebrionidae incertae sedis</taxon>
        <taxon>Tribolium</taxon>
    </lineage>
</organism>
<evidence type="ECO:0000256" key="2">
    <source>
        <dbReference type="ARBA" id="ARBA00008816"/>
    </source>
</evidence>
<dbReference type="OMA" id="CTPLIVI"/>
<dbReference type="GO" id="GO:0046839">
    <property type="term" value="P:phospholipid dephosphorylation"/>
    <property type="evidence" value="ECO:0000318"/>
    <property type="project" value="GO_Central"/>
</dbReference>
<evidence type="ECO:0000256" key="4">
    <source>
        <dbReference type="ARBA" id="ARBA00022989"/>
    </source>
</evidence>